<organism evidence="2 3">
    <name type="scientific">Malus domestica</name>
    <name type="common">Apple</name>
    <name type="synonym">Pyrus malus</name>
    <dbReference type="NCBI Taxonomy" id="3750"/>
    <lineage>
        <taxon>Eukaryota</taxon>
        <taxon>Viridiplantae</taxon>
        <taxon>Streptophyta</taxon>
        <taxon>Embryophyta</taxon>
        <taxon>Tracheophyta</taxon>
        <taxon>Spermatophyta</taxon>
        <taxon>Magnoliopsida</taxon>
        <taxon>eudicotyledons</taxon>
        <taxon>Gunneridae</taxon>
        <taxon>Pentapetalae</taxon>
        <taxon>rosids</taxon>
        <taxon>fabids</taxon>
        <taxon>Rosales</taxon>
        <taxon>Rosaceae</taxon>
        <taxon>Amygdaloideae</taxon>
        <taxon>Maleae</taxon>
        <taxon>Malus</taxon>
    </lineage>
</organism>
<reference evidence="2 3" key="1">
    <citation type="submission" date="2018-10" db="EMBL/GenBank/DDBJ databases">
        <title>A high-quality apple genome assembly.</title>
        <authorList>
            <person name="Hu J."/>
        </authorList>
    </citation>
    <scope>NUCLEOTIDE SEQUENCE [LARGE SCALE GENOMIC DNA]</scope>
    <source>
        <strain evidence="3">cv. HFTH1</strain>
        <tissue evidence="2">Young leaf</tissue>
    </source>
</reference>
<evidence type="ECO:0000313" key="3">
    <source>
        <dbReference type="Proteomes" id="UP000290289"/>
    </source>
</evidence>
<keyword evidence="1" id="KW-1133">Transmembrane helix</keyword>
<name>A0A498KEA2_MALDO</name>
<gene>
    <name evidence="2" type="ORF">DVH24_038067</name>
</gene>
<accession>A0A498KEA2</accession>
<sequence>MEFDTKGEHIGSNDVVDNFAKWNSTPVYDHYKGDEDVVEESRGQLIKNVKSLAFCFHDYIWDEFIDGALVKRNFLDKELPFAHYWSFLFSFMIWKPICITILLEEKEDQSIHDGNRKYIMNFVLFAMLYEL</sequence>
<dbReference type="AlphaFoldDB" id="A0A498KEA2"/>
<feature type="transmembrane region" description="Helical" evidence="1">
    <location>
        <begin position="82"/>
        <end position="103"/>
    </location>
</feature>
<dbReference type="EMBL" id="RDQH01000329">
    <property type="protein sequence ID" value="RXI03793.1"/>
    <property type="molecule type" value="Genomic_DNA"/>
</dbReference>
<protein>
    <submittedName>
        <fullName evidence="2">Uncharacterized protein</fullName>
    </submittedName>
</protein>
<comment type="caution">
    <text evidence="2">The sequence shown here is derived from an EMBL/GenBank/DDBJ whole genome shotgun (WGS) entry which is preliminary data.</text>
</comment>
<evidence type="ECO:0000256" key="1">
    <source>
        <dbReference type="SAM" id="Phobius"/>
    </source>
</evidence>
<proteinExistence type="predicted"/>
<keyword evidence="1" id="KW-0472">Membrane</keyword>
<dbReference type="Proteomes" id="UP000290289">
    <property type="component" value="Chromosome 3"/>
</dbReference>
<evidence type="ECO:0000313" key="2">
    <source>
        <dbReference type="EMBL" id="RXI03793.1"/>
    </source>
</evidence>
<keyword evidence="3" id="KW-1185">Reference proteome</keyword>
<keyword evidence="1" id="KW-0812">Transmembrane</keyword>